<dbReference type="SMART" id="SM00320">
    <property type="entry name" value="WD40"/>
    <property type="match status" value="2"/>
</dbReference>
<reference evidence="3" key="2">
    <citation type="submission" date="2020-11" db="EMBL/GenBank/DDBJ databases">
        <authorList>
            <consortium name="DOE Joint Genome Institute"/>
            <person name="Kuo A."/>
            <person name="Miyauchi S."/>
            <person name="Kiss E."/>
            <person name="Drula E."/>
            <person name="Kohler A."/>
            <person name="Sanchez-Garcia M."/>
            <person name="Andreopoulos B."/>
            <person name="Barry K.W."/>
            <person name="Bonito G."/>
            <person name="Buee M."/>
            <person name="Carver A."/>
            <person name="Chen C."/>
            <person name="Cichocki N."/>
            <person name="Clum A."/>
            <person name="Culley D."/>
            <person name="Crous P.W."/>
            <person name="Fauchery L."/>
            <person name="Girlanda M."/>
            <person name="Hayes R."/>
            <person name="Keri Z."/>
            <person name="Labutti K."/>
            <person name="Lipzen A."/>
            <person name="Lombard V."/>
            <person name="Magnuson J."/>
            <person name="Maillard F."/>
            <person name="Morin E."/>
            <person name="Murat C."/>
            <person name="Nolan M."/>
            <person name="Ohm R."/>
            <person name="Pangilinan J."/>
            <person name="Pereira M."/>
            <person name="Perotto S."/>
            <person name="Peter M."/>
            <person name="Riley R."/>
            <person name="Sitrit Y."/>
            <person name="Stielow B."/>
            <person name="Szollosi G."/>
            <person name="Zifcakova L."/>
            <person name="Stursova M."/>
            <person name="Spatafora J.W."/>
            <person name="Tedersoo L."/>
            <person name="Vaario L.-M."/>
            <person name="Yamada A."/>
            <person name="Yan M."/>
            <person name="Wang P."/>
            <person name="Xu J."/>
            <person name="Bruns T."/>
            <person name="Baldrian P."/>
            <person name="Vilgalys R."/>
            <person name="Henrissat B."/>
            <person name="Grigoriev I.V."/>
            <person name="Hibbett D."/>
            <person name="Nagy L.G."/>
            <person name="Martin F.M."/>
        </authorList>
    </citation>
    <scope>NUCLEOTIDE SEQUENCE</scope>
    <source>
        <strain evidence="3">UH-Tt-Lm1</strain>
    </source>
</reference>
<feature type="compositionally biased region" description="Polar residues" evidence="2">
    <location>
        <begin position="239"/>
        <end position="255"/>
    </location>
</feature>
<dbReference type="Proteomes" id="UP000736335">
    <property type="component" value="Unassembled WGS sequence"/>
</dbReference>
<dbReference type="InterPro" id="IPR015943">
    <property type="entry name" value="WD40/YVTN_repeat-like_dom_sf"/>
</dbReference>
<feature type="compositionally biased region" description="Polar residues" evidence="2">
    <location>
        <begin position="265"/>
        <end position="274"/>
    </location>
</feature>
<gene>
    <name evidence="3" type="ORF">BJ322DRAFT_1021652</name>
</gene>
<name>A0A9P6HCL1_9AGAM</name>
<dbReference type="Pfam" id="PF00400">
    <property type="entry name" value="WD40"/>
    <property type="match status" value="1"/>
</dbReference>
<proteinExistence type="predicted"/>
<organism evidence="3 4">
    <name type="scientific">Thelephora terrestris</name>
    <dbReference type="NCBI Taxonomy" id="56493"/>
    <lineage>
        <taxon>Eukaryota</taxon>
        <taxon>Fungi</taxon>
        <taxon>Dikarya</taxon>
        <taxon>Basidiomycota</taxon>
        <taxon>Agaricomycotina</taxon>
        <taxon>Agaricomycetes</taxon>
        <taxon>Thelephorales</taxon>
        <taxon>Thelephoraceae</taxon>
        <taxon>Thelephora</taxon>
    </lineage>
</organism>
<evidence type="ECO:0000256" key="1">
    <source>
        <dbReference type="PROSITE-ProRule" id="PRU00221"/>
    </source>
</evidence>
<dbReference type="PROSITE" id="PS50082">
    <property type="entry name" value="WD_REPEATS_2"/>
    <property type="match status" value="1"/>
</dbReference>
<dbReference type="OrthoDB" id="3238562at2759"/>
<comment type="caution">
    <text evidence="3">The sequence shown here is derived from an EMBL/GenBank/DDBJ whole genome shotgun (WGS) entry which is preliminary data.</text>
</comment>
<evidence type="ECO:0000313" key="3">
    <source>
        <dbReference type="EMBL" id="KAF9783888.1"/>
    </source>
</evidence>
<evidence type="ECO:0008006" key="5">
    <source>
        <dbReference type="Google" id="ProtNLM"/>
    </source>
</evidence>
<feature type="region of interest" description="Disordered" evidence="2">
    <location>
        <begin position="238"/>
        <end position="284"/>
    </location>
</feature>
<keyword evidence="4" id="KW-1185">Reference proteome</keyword>
<dbReference type="EMBL" id="WIUZ02000009">
    <property type="protein sequence ID" value="KAF9783888.1"/>
    <property type="molecule type" value="Genomic_DNA"/>
</dbReference>
<dbReference type="InterPro" id="IPR036322">
    <property type="entry name" value="WD40_repeat_dom_sf"/>
</dbReference>
<feature type="region of interest" description="Disordered" evidence="2">
    <location>
        <begin position="1"/>
        <end position="30"/>
    </location>
</feature>
<evidence type="ECO:0000256" key="2">
    <source>
        <dbReference type="SAM" id="MobiDB-lite"/>
    </source>
</evidence>
<evidence type="ECO:0000313" key="4">
    <source>
        <dbReference type="Proteomes" id="UP000736335"/>
    </source>
</evidence>
<sequence>MSSPPRKEYARAGKKRVHTEGSPGDDDGDISMLDVAANTDSVENMTSALKTTEPIGSRLASINVVNAIPSSTVTPQGPASLSAKISEMRTLIQRLSEDNRRLREHNETRIHDFVSRTGRVVLEPDEEWHDHLKMRLIGDLLAAEHESLLKRVATTKNGLNPFLFNTLVQDTNTLSNRLRALTVADALLQFDYIRFSTVPLFDGSLAPQGRSPILMGAEGPLSHIVTLGDIIHGYKAHSSRLQSQPKTTTPASKSKQALVGKESTAGPSRSKQPKTTTPASTSAITTLQFSPDGSYLASGGENGVLSVFSTARWKLVESFRSGDVHTVEFQDHVVRKCNRVWTDINEAPIHCLEHHPKRDLLAVGCGTNVILATHKERRGSSTSWIDTTVLPDPPVFLRLRGSLSKPLPRCRAHSSSGQSQQIIVPRGCQIFSGASSISADQMTLAVTNLLDGVDFYPVMRGHTPSANIQPSGSAKVEILDNVTTSIVCDSRGYFAFGGSNGSLHTAARSPAAVVQTLELESMHVSVLRGGDDGACMEKKSIGQDTNDGHAMSGPLDRYGANGYLASDIH</sequence>
<dbReference type="InterPro" id="IPR001680">
    <property type="entry name" value="WD40_rpt"/>
</dbReference>
<dbReference type="SUPFAM" id="SSF50978">
    <property type="entry name" value="WD40 repeat-like"/>
    <property type="match status" value="1"/>
</dbReference>
<dbReference type="AlphaFoldDB" id="A0A9P6HCL1"/>
<feature type="compositionally biased region" description="Basic and acidic residues" evidence="2">
    <location>
        <begin position="1"/>
        <end position="11"/>
    </location>
</feature>
<reference evidence="3" key="1">
    <citation type="journal article" date="2020" name="Nat. Commun.">
        <title>Large-scale genome sequencing of mycorrhizal fungi provides insights into the early evolution of symbiotic traits.</title>
        <authorList>
            <person name="Miyauchi S."/>
            <person name="Kiss E."/>
            <person name="Kuo A."/>
            <person name="Drula E."/>
            <person name="Kohler A."/>
            <person name="Sanchez-Garcia M."/>
            <person name="Morin E."/>
            <person name="Andreopoulos B."/>
            <person name="Barry K.W."/>
            <person name="Bonito G."/>
            <person name="Buee M."/>
            <person name="Carver A."/>
            <person name="Chen C."/>
            <person name="Cichocki N."/>
            <person name="Clum A."/>
            <person name="Culley D."/>
            <person name="Crous P.W."/>
            <person name="Fauchery L."/>
            <person name="Girlanda M."/>
            <person name="Hayes R.D."/>
            <person name="Keri Z."/>
            <person name="LaButti K."/>
            <person name="Lipzen A."/>
            <person name="Lombard V."/>
            <person name="Magnuson J."/>
            <person name="Maillard F."/>
            <person name="Murat C."/>
            <person name="Nolan M."/>
            <person name="Ohm R.A."/>
            <person name="Pangilinan J."/>
            <person name="Pereira M.F."/>
            <person name="Perotto S."/>
            <person name="Peter M."/>
            <person name="Pfister S."/>
            <person name="Riley R."/>
            <person name="Sitrit Y."/>
            <person name="Stielow J.B."/>
            <person name="Szollosi G."/>
            <person name="Zifcakova L."/>
            <person name="Stursova M."/>
            <person name="Spatafora J.W."/>
            <person name="Tedersoo L."/>
            <person name="Vaario L.M."/>
            <person name="Yamada A."/>
            <person name="Yan M."/>
            <person name="Wang P."/>
            <person name="Xu J."/>
            <person name="Bruns T."/>
            <person name="Baldrian P."/>
            <person name="Vilgalys R."/>
            <person name="Dunand C."/>
            <person name="Henrissat B."/>
            <person name="Grigoriev I.V."/>
            <person name="Hibbett D."/>
            <person name="Nagy L.G."/>
            <person name="Martin F.M."/>
        </authorList>
    </citation>
    <scope>NUCLEOTIDE SEQUENCE</scope>
    <source>
        <strain evidence="3">UH-Tt-Lm1</strain>
    </source>
</reference>
<feature type="compositionally biased region" description="Low complexity" evidence="2">
    <location>
        <begin position="275"/>
        <end position="284"/>
    </location>
</feature>
<keyword evidence="1" id="KW-0853">WD repeat</keyword>
<protein>
    <recommendedName>
        <fullName evidence="5">WD40 repeat-like protein</fullName>
    </recommendedName>
</protein>
<accession>A0A9P6HCL1</accession>
<feature type="repeat" description="WD" evidence="1">
    <location>
        <begin position="277"/>
        <end position="318"/>
    </location>
</feature>
<dbReference type="Gene3D" id="2.130.10.10">
    <property type="entry name" value="YVTN repeat-like/Quinoprotein amine dehydrogenase"/>
    <property type="match status" value="1"/>
</dbReference>